<keyword evidence="6" id="KW-0449">Lipoprotein</keyword>
<dbReference type="FunFam" id="3.40.50.300:FF:000586">
    <property type="entry name" value="Rab family GTPase"/>
    <property type="match status" value="1"/>
</dbReference>
<organism evidence="7">
    <name type="scientific">Eutreptiella gymnastica</name>
    <dbReference type="NCBI Taxonomy" id="73025"/>
    <lineage>
        <taxon>Eukaryota</taxon>
        <taxon>Discoba</taxon>
        <taxon>Euglenozoa</taxon>
        <taxon>Euglenida</taxon>
        <taxon>Spirocuta</taxon>
        <taxon>Euglenophyceae</taxon>
        <taxon>Eutreptiales</taxon>
        <taxon>Eutreptiaceae</taxon>
        <taxon>Eutreptiella</taxon>
    </lineage>
</organism>
<comment type="similarity">
    <text evidence="2">Belongs to the small GTPase superfamily. Rab family.</text>
</comment>
<dbReference type="PROSITE" id="PS51419">
    <property type="entry name" value="RAB"/>
    <property type="match status" value="1"/>
</dbReference>
<dbReference type="InterPro" id="IPR005225">
    <property type="entry name" value="Small_GTP-bd"/>
</dbReference>
<evidence type="ECO:0000256" key="4">
    <source>
        <dbReference type="ARBA" id="ARBA00023134"/>
    </source>
</evidence>
<evidence type="ECO:0000256" key="6">
    <source>
        <dbReference type="ARBA" id="ARBA00023288"/>
    </source>
</evidence>
<dbReference type="PANTHER" id="PTHR47980">
    <property type="entry name" value="LD44762P"/>
    <property type="match status" value="1"/>
</dbReference>
<protein>
    <submittedName>
        <fullName evidence="7">Uncharacterized protein</fullName>
    </submittedName>
</protein>
<comment type="subcellular location">
    <subcellularLocation>
        <location evidence="1">Endomembrane system</location>
    </subcellularLocation>
</comment>
<dbReference type="NCBIfam" id="TIGR00231">
    <property type="entry name" value="small_GTP"/>
    <property type="match status" value="1"/>
</dbReference>
<dbReference type="PROSITE" id="PS51421">
    <property type="entry name" value="RAS"/>
    <property type="match status" value="1"/>
</dbReference>
<dbReference type="PRINTS" id="PR00449">
    <property type="entry name" value="RASTRNSFRMNG"/>
</dbReference>
<gene>
    <name evidence="7" type="ORF">EGYM00163_LOCUS51860</name>
</gene>
<dbReference type="Gene3D" id="3.40.50.300">
    <property type="entry name" value="P-loop containing nucleotide triphosphate hydrolases"/>
    <property type="match status" value="1"/>
</dbReference>
<keyword evidence="3" id="KW-0547">Nucleotide-binding</keyword>
<dbReference type="InterPro" id="IPR050305">
    <property type="entry name" value="Small_GTPase_Rab"/>
</dbReference>
<dbReference type="PROSITE" id="PS51420">
    <property type="entry name" value="RHO"/>
    <property type="match status" value="1"/>
</dbReference>
<dbReference type="InterPro" id="IPR027417">
    <property type="entry name" value="P-loop_NTPase"/>
</dbReference>
<name>A0A7S4GNI4_9EUGL</name>
<keyword evidence="4" id="KW-0342">GTP-binding</keyword>
<dbReference type="InterPro" id="IPR001806">
    <property type="entry name" value="Small_GTPase"/>
</dbReference>
<evidence type="ECO:0000256" key="1">
    <source>
        <dbReference type="ARBA" id="ARBA00004308"/>
    </source>
</evidence>
<dbReference type="GO" id="GO:0003924">
    <property type="term" value="F:GTPase activity"/>
    <property type="evidence" value="ECO:0007669"/>
    <property type="project" value="InterPro"/>
</dbReference>
<dbReference type="CDD" id="cd00154">
    <property type="entry name" value="Rab"/>
    <property type="match status" value="1"/>
</dbReference>
<sequence>MSSYSEYDYIVKTVIVGDSAVGKTSLLLRYADDGYDDRYMATIGVDFRISTVESQNKIVKLQLWDTAGQERFRTITQNYYRGATAVVLCFDLTDQESFHNCNRWMADIEQFCPTDAAKILIGTKADLRDKRMVQFEDAQAFADRYGCPYFETSSKASTNVQEAFQKVVGDVVTIKEKQKVKAVEKTTVTFGSDSRLPRNENRTCFGWLRALF</sequence>
<evidence type="ECO:0000313" key="7">
    <source>
        <dbReference type="EMBL" id="CAE0842146.1"/>
    </source>
</evidence>
<dbReference type="AlphaFoldDB" id="A0A7S4GNI4"/>
<reference evidence="7" key="1">
    <citation type="submission" date="2021-01" db="EMBL/GenBank/DDBJ databases">
        <authorList>
            <person name="Corre E."/>
            <person name="Pelletier E."/>
            <person name="Niang G."/>
            <person name="Scheremetjew M."/>
            <person name="Finn R."/>
            <person name="Kale V."/>
            <person name="Holt S."/>
            <person name="Cochrane G."/>
            <person name="Meng A."/>
            <person name="Brown T."/>
            <person name="Cohen L."/>
        </authorList>
    </citation>
    <scope>NUCLEOTIDE SEQUENCE</scope>
    <source>
        <strain evidence="7">CCMP1594</strain>
    </source>
</reference>
<dbReference type="Pfam" id="PF00071">
    <property type="entry name" value="Ras"/>
    <property type="match status" value="1"/>
</dbReference>
<dbReference type="SMART" id="SM00175">
    <property type="entry name" value="RAB"/>
    <property type="match status" value="1"/>
</dbReference>
<proteinExistence type="inferred from homology"/>
<evidence type="ECO:0000256" key="5">
    <source>
        <dbReference type="ARBA" id="ARBA00023136"/>
    </source>
</evidence>
<dbReference type="SUPFAM" id="SSF52540">
    <property type="entry name" value="P-loop containing nucleoside triphosphate hydrolases"/>
    <property type="match status" value="1"/>
</dbReference>
<accession>A0A7S4GNI4</accession>
<evidence type="ECO:0000256" key="3">
    <source>
        <dbReference type="ARBA" id="ARBA00022741"/>
    </source>
</evidence>
<dbReference type="SMART" id="SM00176">
    <property type="entry name" value="RAN"/>
    <property type="match status" value="1"/>
</dbReference>
<dbReference type="GO" id="GO:0012505">
    <property type="term" value="C:endomembrane system"/>
    <property type="evidence" value="ECO:0007669"/>
    <property type="project" value="UniProtKB-SubCell"/>
</dbReference>
<evidence type="ECO:0000256" key="2">
    <source>
        <dbReference type="ARBA" id="ARBA00006270"/>
    </source>
</evidence>
<dbReference type="SMART" id="SM00173">
    <property type="entry name" value="RAS"/>
    <property type="match status" value="1"/>
</dbReference>
<dbReference type="GO" id="GO:0005525">
    <property type="term" value="F:GTP binding"/>
    <property type="evidence" value="ECO:0007669"/>
    <property type="project" value="UniProtKB-KW"/>
</dbReference>
<keyword evidence="5" id="KW-0472">Membrane</keyword>
<dbReference type="SMART" id="SM00174">
    <property type="entry name" value="RHO"/>
    <property type="match status" value="1"/>
</dbReference>
<dbReference type="EMBL" id="HBJA01151472">
    <property type="protein sequence ID" value="CAE0842146.1"/>
    <property type="molecule type" value="Transcribed_RNA"/>
</dbReference>